<dbReference type="EMBL" id="BMJQ01000009">
    <property type="protein sequence ID" value="GGF26943.1"/>
    <property type="molecule type" value="Genomic_DNA"/>
</dbReference>
<evidence type="ECO:0000256" key="1">
    <source>
        <dbReference type="ARBA" id="ARBA00006484"/>
    </source>
</evidence>
<dbReference type="Pfam" id="PF13561">
    <property type="entry name" value="adh_short_C2"/>
    <property type="match status" value="1"/>
</dbReference>
<dbReference type="GO" id="GO:0016616">
    <property type="term" value="F:oxidoreductase activity, acting on the CH-OH group of donors, NAD or NADP as acceptor"/>
    <property type="evidence" value="ECO:0007669"/>
    <property type="project" value="TreeGrafter"/>
</dbReference>
<reference evidence="2" key="1">
    <citation type="journal article" date="2014" name="Int. J. Syst. Evol. Microbiol.">
        <title>Complete genome sequence of Corynebacterium casei LMG S-19264T (=DSM 44701T), isolated from a smear-ripened cheese.</title>
        <authorList>
            <consortium name="US DOE Joint Genome Institute (JGI-PGF)"/>
            <person name="Walter F."/>
            <person name="Albersmeier A."/>
            <person name="Kalinowski J."/>
            <person name="Ruckert C."/>
        </authorList>
    </citation>
    <scope>NUCLEOTIDE SEQUENCE</scope>
    <source>
        <strain evidence="2">CGMCC 1.15725</strain>
    </source>
</reference>
<accession>A0A8J2YVT4</accession>
<sequence>MKLSGKTALITGGASGIGLAAAALFAREGARVAITGREEARLMQAKAHLGDTAITIVADVRSREAMQGMSRQVAGAFGGLDIFFANAGVAFATPLSGTDEARYDELMDINVKGVFFSMQAVSPILREGASVILNTSWLNEVGTPGLSMLSASKAAVRSLARTWSAELLDRKIRVNAVSPGAIDTPIHARGGSTPDQVQAGKDRIASRIPLRRLGEPSDIAEAALFLASDASRYMLGAELVVDGGFSQL</sequence>
<dbReference type="SUPFAM" id="SSF51735">
    <property type="entry name" value="NAD(P)-binding Rossmann-fold domains"/>
    <property type="match status" value="1"/>
</dbReference>
<evidence type="ECO:0000313" key="2">
    <source>
        <dbReference type="EMBL" id="GGF26943.1"/>
    </source>
</evidence>
<comment type="similarity">
    <text evidence="1">Belongs to the short-chain dehydrogenases/reductases (SDR) family.</text>
</comment>
<gene>
    <name evidence="2" type="ORF">GCM10011611_36200</name>
</gene>
<reference evidence="2" key="2">
    <citation type="submission" date="2020-09" db="EMBL/GenBank/DDBJ databases">
        <authorList>
            <person name="Sun Q."/>
            <person name="Zhou Y."/>
        </authorList>
    </citation>
    <scope>NUCLEOTIDE SEQUENCE</scope>
    <source>
        <strain evidence="2">CGMCC 1.15725</strain>
    </source>
</reference>
<keyword evidence="3" id="KW-1185">Reference proteome</keyword>
<proteinExistence type="inferred from homology"/>
<dbReference type="PRINTS" id="PR00081">
    <property type="entry name" value="GDHRDH"/>
</dbReference>
<evidence type="ECO:0000313" key="3">
    <source>
        <dbReference type="Proteomes" id="UP000646365"/>
    </source>
</evidence>
<dbReference type="PANTHER" id="PTHR42760">
    <property type="entry name" value="SHORT-CHAIN DEHYDROGENASES/REDUCTASES FAMILY MEMBER"/>
    <property type="match status" value="1"/>
</dbReference>
<dbReference type="AlphaFoldDB" id="A0A8J2YVT4"/>
<name>A0A8J2YVT4_9PROT</name>
<protein>
    <submittedName>
        <fullName evidence="2">Short-chain dehydrogenase</fullName>
    </submittedName>
</protein>
<dbReference type="InterPro" id="IPR002347">
    <property type="entry name" value="SDR_fam"/>
</dbReference>
<dbReference type="CDD" id="cd05233">
    <property type="entry name" value="SDR_c"/>
    <property type="match status" value="1"/>
</dbReference>
<dbReference type="FunFam" id="3.40.50.720:FF:000084">
    <property type="entry name" value="Short-chain dehydrogenase reductase"/>
    <property type="match status" value="1"/>
</dbReference>
<comment type="caution">
    <text evidence="2">The sequence shown here is derived from an EMBL/GenBank/DDBJ whole genome shotgun (WGS) entry which is preliminary data.</text>
</comment>
<dbReference type="RefSeq" id="WP_189048279.1">
    <property type="nucleotide sequence ID" value="NZ_BMJQ01000009.1"/>
</dbReference>
<dbReference type="InterPro" id="IPR036291">
    <property type="entry name" value="NAD(P)-bd_dom_sf"/>
</dbReference>
<organism evidence="2 3">
    <name type="scientific">Aliidongia dinghuensis</name>
    <dbReference type="NCBI Taxonomy" id="1867774"/>
    <lineage>
        <taxon>Bacteria</taxon>
        <taxon>Pseudomonadati</taxon>
        <taxon>Pseudomonadota</taxon>
        <taxon>Alphaproteobacteria</taxon>
        <taxon>Rhodospirillales</taxon>
        <taxon>Dongiaceae</taxon>
        <taxon>Aliidongia</taxon>
    </lineage>
</organism>
<dbReference type="Gene3D" id="3.40.50.720">
    <property type="entry name" value="NAD(P)-binding Rossmann-like Domain"/>
    <property type="match status" value="1"/>
</dbReference>
<dbReference type="Proteomes" id="UP000646365">
    <property type="component" value="Unassembled WGS sequence"/>
</dbReference>